<comment type="caution">
    <text evidence="1">The sequence shown here is derived from an EMBL/GenBank/DDBJ whole genome shotgun (WGS) entry which is preliminary data.</text>
</comment>
<reference evidence="2" key="1">
    <citation type="journal article" date="2020" name="MBio">
        <title>Horizontal gene transfer to a defensive symbiont with a reduced genome amongst a multipartite beetle microbiome.</title>
        <authorList>
            <person name="Waterworth S.C."/>
            <person name="Florez L.V."/>
            <person name="Rees E.R."/>
            <person name="Hertweck C."/>
            <person name="Kaltenpoth M."/>
            <person name="Kwan J.C."/>
        </authorList>
    </citation>
    <scope>NUCLEOTIDE SEQUENCE [LARGE SCALE GENOMIC DNA]</scope>
</reference>
<evidence type="ECO:0000313" key="1">
    <source>
        <dbReference type="EMBL" id="KAF1043224.1"/>
    </source>
</evidence>
<name>A0A7V8FWD8_9BURK</name>
<organism evidence="1 2">
    <name type="scientific">Herbaspirillum frisingense</name>
    <dbReference type="NCBI Taxonomy" id="92645"/>
    <lineage>
        <taxon>Bacteria</taxon>
        <taxon>Pseudomonadati</taxon>
        <taxon>Pseudomonadota</taxon>
        <taxon>Betaproteobacteria</taxon>
        <taxon>Burkholderiales</taxon>
        <taxon>Oxalobacteraceae</taxon>
        <taxon>Herbaspirillum</taxon>
    </lineage>
</organism>
<gene>
    <name evidence="1" type="ORF">GAK35_02316</name>
</gene>
<accession>A0A7V8FWD8</accession>
<protein>
    <submittedName>
        <fullName evidence="1">Uncharacterized protein</fullName>
    </submittedName>
</protein>
<evidence type="ECO:0000313" key="2">
    <source>
        <dbReference type="Proteomes" id="UP000462435"/>
    </source>
</evidence>
<dbReference type="EMBL" id="WNDX01000064">
    <property type="protein sequence ID" value="KAF1043224.1"/>
    <property type="molecule type" value="Genomic_DNA"/>
</dbReference>
<dbReference type="AlphaFoldDB" id="A0A7V8FWD8"/>
<dbReference type="Proteomes" id="UP000462435">
    <property type="component" value="Unassembled WGS sequence"/>
</dbReference>
<sequence length="237" mass="24920">MTINKSKKGSYDGLRAGSYAEQAVQIVAEAGSITGPLLCARLGISVYETGVFRKAITLGFLRRQKEGGGNINVFSLGPAANGIQHAAPNAAPTGFSLPERKGRAGRILAALYLAGQQTAEPALMAAHGLDGLAAAIWRNGPYKQLVAQELLTQSPGDGGINMWALTPAAMSLLEADASFHQAETQELEDPVDLVPARTAPVHRPFDPKVLGAVPMRPGAWDFRQIPSHFATSNAGKA</sequence>
<proteinExistence type="predicted"/>